<reference evidence="1" key="2">
    <citation type="submission" date="2023-05" db="EMBL/GenBank/DDBJ databases">
        <authorList>
            <consortium name="Lawrence Berkeley National Laboratory"/>
            <person name="Steindorff A."/>
            <person name="Hensen N."/>
            <person name="Bonometti L."/>
            <person name="Westerberg I."/>
            <person name="Brannstrom I.O."/>
            <person name="Guillou S."/>
            <person name="Cros-Aarteil S."/>
            <person name="Calhoun S."/>
            <person name="Haridas S."/>
            <person name="Kuo A."/>
            <person name="Mondo S."/>
            <person name="Pangilinan J."/>
            <person name="Riley R."/>
            <person name="Labutti K."/>
            <person name="Andreopoulos B."/>
            <person name="Lipzen A."/>
            <person name="Chen C."/>
            <person name="Yanf M."/>
            <person name="Daum C."/>
            <person name="Ng V."/>
            <person name="Clum A."/>
            <person name="Ohm R."/>
            <person name="Martin F."/>
            <person name="Silar P."/>
            <person name="Natvig D."/>
            <person name="Lalanne C."/>
            <person name="Gautier V."/>
            <person name="Ament-Velasquez S.L."/>
            <person name="Kruys A."/>
            <person name="Hutchinson M.I."/>
            <person name="Powell A.J."/>
            <person name="Barry K."/>
            <person name="Miller A.N."/>
            <person name="Grigoriev I.V."/>
            <person name="Debuchy R."/>
            <person name="Gladieux P."/>
            <person name="Thoren M.H."/>
            <person name="Johannesson H."/>
        </authorList>
    </citation>
    <scope>NUCLEOTIDE SEQUENCE</scope>
    <source>
        <strain evidence="1">CBS 990.96</strain>
    </source>
</reference>
<dbReference type="EMBL" id="MU865908">
    <property type="protein sequence ID" value="KAK4220392.1"/>
    <property type="molecule type" value="Genomic_DNA"/>
</dbReference>
<proteinExistence type="predicted"/>
<dbReference type="Pfam" id="PF11917">
    <property type="entry name" value="DUF3435"/>
    <property type="match status" value="1"/>
</dbReference>
<reference evidence="1" key="1">
    <citation type="journal article" date="2023" name="Mol. Phylogenet. Evol.">
        <title>Genome-scale phylogeny and comparative genomics of the fungal order Sordariales.</title>
        <authorList>
            <person name="Hensen N."/>
            <person name="Bonometti L."/>
            <person name="Westerberg I."/>
            <person name="Brannstrom I.O."/>
            <person name="Guillou S."/>
            <person name="Cros-Aarteil S."/>
            <person name="Calhoun S."/>
            <person name="Haridas S."/>
            <person name="Kuo A."/>
            <person name="Mondo S."/>
            <person name="Pangilinan J."/>
            <person name="Riley R."/>
            <person name="LaButti K."/>
            <person name="Andreopoulos B."/>
            <person name="Lipzen A."/>
            <person name="Chen C."/>
            <person name="Yan M."/>
            <person name="Daum C."/>
            <person name="Ng V."/>
            <person name="Clum A."/>
            <person name="Steindorff A."/>
            <person name="Ohm R.A."/>
            <person name="Martin F."/>
            <person name="Silar P."/>
            <person name="Natvig D.O."/>
            <person name="Lalanne C."/>
            <person name="Gautier V."/>
            <person name="Ament-Velasquez S.L."/>
            <person name="Kruys A."/>
            <person name="Hutchinson M.I."/>
            <person name="Powell A.J."/>
            <person name="Barry K."/>
            <person name="Miller A.N."/>
            <person name="Grigoriev I.V."/>
            <person name="Debuchy R."/>
            <person name="Gladieux P."/>
            <person name="Hiltunen Thoren M."/>
            <person name="Johannesson H."/>
        </authorList>
    </citation>
    <scope>NUCLEOTIDE SEQUENCE</scope>
    <source>
        <strain evidence="1">CBS 990.96</strain>
    </source>
</reference>
<evidence type="ECO:0000313" key="1">
    <source>
        <dbReference type="EMBL" id="KAK4220392.1"/>
    </source>
</evidence>
<evidence type="ECO:0000313" key="2">
    <source>
        <dbReference type="Proteomes" id="UP001301958"/>
    </source>
</evidence>
<gene>
    <name evidence="1" type="ORF">QBC38DRAFT_343447</name>
</gene>
<dbReference type="Proteomes" id="UP001301958">
    <property type="component" value="Unassembled WGS sequence"/>
</dbReference>
<feature type="non-terminal residue" evidence="1">
    <location>
        <position position="1"/>
    </location>
</feature>
<keyword evidence="2" id="KW-1185">Reference proteome</keyword>
<dbReference type="AlphaFoldDB" id="A0AAN6YQ87"/>
<sequence>LDEKIRSSQAERPSIGDYETETVQTISVVNSVIGIWRNLVAKADKTILRDQRHQDPANSEKWRLRWVDITVSKGAPVLMIYQSVCRWIRTTLAQDLDLSSRQAFEKRDLTANDIIRLLNTLWTHARDVECRPRQRVAFHSTLLLAGFGFRPGCIVSFPCKQFRIRCLRAPTAEDPERIVIWATILIVHNKRRQYAINTSQNETVKFSITIVPCQLICLLSLIISQAIFDKTFKAGYQSFEDLFKTPRLENTDCLELEWKEEMLEKEIFPIDYDVYLKLWNRLWLVAGNRDKIRPYSLR</sequence>
<comment type="caution">
    <text evidence="1">The sequence shown here is derived from an EMBL/GenBank/DDBJ whole genome shotgun (WGS) entry which is preliminary data.</text>
</comment>
<name>A0AAN6YQ87_9PEZI</name>
<feature type="non-terminal residue" evidence="1">
    <location>
        <position position="298"/>
    </location>
</feature>
<dbReference type="InterPro" id="IPR021842">
    <property type="entry name" value="DUF3435"/>
</dbReference>
<protein>
    <submittedName>
        <fullName evidence="1">Uncharacterized protein</fullName>
    </submittedName>
</protein>
<organism evidence="1 2">
    <name type="scientific">Podospora fimiseda</name>
    <dbReference type="NCBI Taxonomy" id="252190"/>
    <lineage>
        <taxon>Eukaryota</taxon>
        <taxon>Fungi</taxon>
        <taxon>Dikarya</taxon>
        <taxon>Ascomycota</taxon>
        <taxon>Pezizomycotina</taxon>
        <taxon>Sordariomycetes</taxon>
        <taxon>Sordariomycetidae</taxon>
        <taxon>Sordariales</taxon>
        <taxon>Podosporaceae</taxon>
        <taxon>Podospora</taxon>
    </lineage>
</organism>
<dbReference type="PANTHER" id="PTHR37535">
    <property type="entry name" value="FLUG DOMAIN PROTEIN"/>
    <property type="match status" value="1"/>
</dbReference>
<accession>A0AAN6YQ87</accession>
<dbReference type="PANTHER" id="PTHR37535:SF3">
    <property type="entry name" value="FLUG DOMAIN-CONTAINING PROTEIN"/>
    <property type="match status" value="1"/>
</dbReference>